<feature type="transmembrane region" description="Helical" evidence="1">
    <location>
        <begin position="232"/>
        <end position="251"/>
    </location>
</feature>
<dbReference type="InterPro" id="IPR045339">
    <property type="entry name" value="DUF6534"/>
</dbReference>
<feature type="transmembrane region" description="Helical" evidence="1">
    <location>
        <begin position="48"/>
        <end position="69"/>
    </location>
</feature>
<evidence type="ECO:0000259" key="2">
    <source>
        <dbReference type="Pfam" id="PF20152"/>
    </source>
</evidence>
<sequence length="346" mass="37856">MAVPATLDNTWGAAFIGMILGAILYGMTCMQAFFYFMTFPDDAWPFKALAAAAIILDSVSLGLTTSALYGYFVTDMGNPENRLIFRKGLAIEPVIMGTINVLTHGYLGVRVWKITKRNHAVGVFLCSASVAVFALPFSSAIALWRAGTWPAMKSNGSLSGSVIANNVINLVIETFIAITMLIALARHDVEGKSGRGLIRKVSILAINTGLISSVVSLMFMVTYLAFPQTMLFMAFTMVYTKVYANVLLANLNAREHLRDFAVGERTVKSLSFNLSSFRADDAEPNLTRTRLNEGLNGTAGAPLQVQVQIQHERSVRSVRSGYRHSYTPSSTSEVKITRTIPRLDTF</sequence>
<dbReference type="AlphaFoldDB" id="A0A8H6HP12"/>
<evidence type="ECO:0000313" key="3">
    <source>
        <dbReference type="EMBL" id="KAF6750568.1"/>
    </source>
</evidence>
<comment type="caution">
    <text evidence="3">The sequence shown here is derived from an EMBL/GenBank/DDBJ whole genome shotgun (WGS) entry which is preliminary data.</text>
</comment>
<feature type="transmembrane region" description="Helical" evidence="1">
    <location>
        <begin position="121"/>
        <end position="143"/>
    </location>
</feature>
<evidence type="ECO:0000313" key="4">
    <source>
        <dbReference type="Proteomes" id="UP000521943"/>
    </source>
</evidence>
<feature type="transmembrane region" description="Helical" evidence="1">
    <location>
        <begin position="12"/>
        <end position="36"/>
    </location>
</feature>
<protein>
    <recommendedName>
        <fullName evidence="2">DUF6534 domain-containing protein</fullName>
    </recommendedName>
</protein>
<dbReference type="PANTHER" id="PTHR40465">
    <property type="entry name" value="CHROMOSOME 1, WHOLE GENOME SHOTGUN SEQUENCE"/>
    <property type="match status" value="1"/>
</dbReference>
<dbReference type="Proteomes" id="UP000521943">
    <property type="component" value="Unassembled WGS sequence"/>
</dbReference>
<dbReference type="OrthoDB" id="3263055at2759"/>
<dbReference type="PANTHER" id="PTHR40465:SF1">
    <property type="entry name" value="DUF6534 DOMAIN-CONTAINING PROTEIN"/>
    <property type="match status" value="1"/>
</dbReference>
<gene>
    <name evidence="3" type="ORF">DFP72DRAFT_910549</name>
</gene>
<accession>A0A8H6HP12</accession>
<keyword evidence="4" id="KW-1185">Reference proteome</keyword>
<organism evidence="3 4">
    <name type="scientific">Ephemerocybe angulata</name>
    <dbReference type="NCBI Taxonomy" id="980116"/>
    <lineage>
        <taxon>Eukaryota</taxon>
        <taxon>Fungi</taxon>
        <taxon>Dikarya</taxon>
        <taxon>Basidiomycota</taxon>
        <taxon>Agaricomycotina</taxon>
        <taxon>Agaricomycetes</taxon>
        <taxon>Agaricomycetidae</taxon>
        <taxon>Agaricales</taxon>
        <taxon>Agaricineae</taxon>
        <taxon>Psathyrellaceae</taxon>
        <taxon>Ephemerocybe</taxon>
    </lineage>
</organism>
<dbReference type="Pfam" id="PF20152">
    <property type="entry name" value="DUF6534"/>
    <property type="match status" value="1"/>
</dbReference>
<keyword evidence="1" id="KW-0472">Membrane</keyword>
<feature type="domain" description="DUF6534" evidence="2">
    <location>
        <begin position="170"/>
        <end position="256"/>
    </location>
</feature>
<reference evidence="3 4" key="1">
    <citation type="submission" date="2020-07" db="EMBL/GenBank/DDBJ databases">
        <title>Comparative genomics of pyrophilous fungi reveals a link between fire events and developmental genes.</title>
        <authorList>
            <consortium name="DOE Joint Genome Institute"/>
            <person name="Steindorff A.S."/>
            <person name="Carver A."/>
            <person name="Calhoun S."/>
            <person name="Stillman K."/>
            <person name="Liu H."/>
            <person name="Lipzen A."/>
            <person name="Pangilinan J."/>
            <person name="Labutti K."/>
            <person name="Bruns T.D."/>
            <person name="Grigoriev I.V."/>
        </authorList>
    </citation>
    <scope>NUCLEOTIDE SEQUENCE [LARGE SCALE GENOMIC DNA]</scope>
    <source>
        <strain evidence="3 4">CBS 144469</strain>
    </source>
</reference>
<keyword evidence="1" id="KW-1133">Transmembrane helix</keyword>
<feature type="transmembrane region" description="Helical" evidence="1">
    <location>
        <begin position="163"/>
        <end position="184"/>
    </location>
</feature>
<feature type="transmembrane region" description="Helical" evidence="1">
    <location>
        <begin position="204"/>
        <end position="226"/>
    </location>
</feature>
<name>A0A8H6HP12_9AGAR</name>
<keyword evidence="1" id="KW-0812">Transmembrane</keyword>
<evidence type="ECO:0000256" key="1">
    <source>
        <dbReference type="SAM" id="Phobius"/>
    </source>
</evidence>
<proteinExistence type="predicted"/>
<dbReference type="EMBL" id="JACGCI010000056">
    <property type="protein sequence ID" value="KAF6750568.1"/>
    <property type="molecule type" value="Genomic_DNA"/>
</dbReference>